<protein>
    <submittedName>
        <fullName evidence="8">Unannotated protein</fullName>
    </submittedName>
</protein>
<dbReference type="InterPro" id="IPR051328">
    <property type="entry name" value="T7SS_ABC-Transporter"/>
</dbReference>
<dbReference type="EMBL" id="CAEZZV010000011">
    <property type="protein sequence ID" value="CAB4768961.1"/>
    <property type="molecule type" value="Genomic_DNA"/>
</dbReference>
<feature type="transmembrane region" description="Helical" evidence="5">
    <location>
        <begin position="155"/>
        <end position="179"/>
    </location>
</feature>
<dbReference type="EMBL" id="CAFBRX010000027">
    <property type="protein sequence ID" value="CAB5116314.1"/>
    <property type="molecule type" value="Genomic_DNA"/>
</dbReference>
<evidence type="ECO:0000259" key="6">
    <source>
        <dbReference type="PROSITE" id="PS51012"/>
    </source>
</evidence>
<evidence type="ECO:0000256" key="1">
    <source>
        <dbReference type="ARBA" id="ARBA00004141"/>
    </source>
</evidence>
<feature type="transmembrane region" description="Helical" evidence="5">
    <location>
        <begin position="247"/>
        <end position="265"/>
    </location>
</feature>
<proteinExistence type="predicted"/>
<dbReference type="EMBL" id="CAFBQJ010000001">
    <property type="protein sequence ID" value="CAB5043711.1"/>
    <property type="molecule type" value="Genomic_DNA"/>
</dbReference>
<evidence type="ECO:0000313" key="10">
    <source>
        <dbReference type="EMBL" id="CAB4967010.1"/>
    </source>
</evidence>
<organism evidence="8">
    <name type="scientific">freshwater metagenome</name>
    <dbReference type="NCBI Taxonomy" id="449393"/>
    <lineage>
        <taxon>unclassified sequences</taxon>
        <taxon>metagenomes</taxon>
        <taxon>ecological metagenomes</taxon>
    </lineage>
</organism>
<gene>
    <name evidence="7" type="ORF">UFOPK1421_00052</name>
    <name evidence="8" type="ORF">UFOPK1960_00303</name>
    <name evidence="9" type="ORF">UFOPK2921_00153</name>
    <name evidence="10" type="ORF">UFOPK3889_00139</name>
    <name evidence="11" type="ORF">UFOPK4275_00009</name>
    <name evidence="12" type="ORF">UFOPK4422_00417</name>
</gene>
<dbReference type="PANTHER" id="PTHR43077">
    <property type="entry name" value="TRANSPORT PERMEASE YVFS-RELATED"/>
    <property type="match status" value="1"/>
</dbReference>
<sequence>MTDPHLMKSPRSLRSLFQHSFVLTKRSVLGRLRQPAIIAPSFIFPLFFAALGSASFHKLAEDPYFTKNIATSFLNYAIAGAVLQGVLFASTSAAADLAIDIEQGFFERLLASPISRTSIVLGRLAGSMVVAIFQVTIFLMIFIGAGARIKSGPLGFLGLVIGGALLSLAMSAMMAGLAIKSGSSEVVQSTFPLLFVLMFLSSAFFPRHYMSGWYRTVADWNPISHIVEGFQGFINQELDFSQFAKAWLLPLAVAIVSIFFALRSLSKRLAAS</sequence>
<dbReference type="GO" id="GO:0043190">
    <property type="term" value="C:ATP-binding cassette (ABC) transporter complex"/>
    <property type="evidence" value="ECO:0007669"/>
    <property type="project" value="InterPro"/>
</dbReference>
<comment type="subcellular location">
    <subcellularLocation>
        <location evidence="1">Membrane</location>
        <topology evidence="1">Multi-pass membrane protein</topology>
    </subcellularLocation>
</comment>
<feature type="transmembrane region" description="Helical" evidence="5">
    <location>
        <begin position="186"/>
        <end position="205"/>
    </location>
</feature>
<keyword evidence="2 5" id="KW-0812">Transmembrane</keyword>
<evidence type="ECO:0000313" key="9">
    <source>
        <dbReference type="EMBL" id="CAB4768961.1"/>
    </source>
</evidence>
<evidence type="ECO:0000256" key="4">
    <source>
        <dbReference type="ARBA" id="ARBA00023136"/>
    </source>
</evidence>
<dbReference type="PROSITE" id="PS51012">
    <property type="entry name" value="ABC_TM2"/>
    <property type="match status" value="1"/>
</dbReference>
<evidence type="ECO:0000256" key="5">
    <source>
        <dbReference type="SAM" id="Phobius"/>
    </source>
</evidence>
<evidence type="ECO:0000256" key="2">
    <source>
        <dbReference type="ARBA" id="ARBA00022692"/>
    </source>
</evidence>
<dbReference type="EMBL" id="CAFBNZ010000011">
    <property type="protein sequence ID" value="CAB4967010.1"/>
    <property type="molecule type" value="Genomic_DNA"/>
</dbReference>
<dbReference type="AlphaFoldDB" id="A0A6J6IJS1"/>
<dbReference type="InterPro" id="IPR047817">
    <property type="entry name" value="ABC2_TM_bact-type"/>
</dbReference>
<feature type="transmembrane region" description="Helical" evidence="5">
    <location>
        <begin position="76"/>
        <end position="99"/>
    </location>
</feature>
<reference evidence="8" key="1">
    <citation type="submission" date="2020-05" db="EMBL/GenBank/DDBJ databases">
        <authorList>
            <person name="Chiriac C."/>
            <person name="Salcher M."/>
            <person name="Ghai R."/>
            <person name="Kavagutti S V."/>
        </authorList>
    </citation>
    <scope>NUCLEOTIDE SEQUENCE</scope>
</reference>
<dbReference type="InterPro" id="IPR013525">
    <property type="entry name" value="ABC2_TM"/>
</dbReference>
<keyword evidence="3 5" id="KW-1133">Transmembrane helix</keyword>
<dbReference type="PANTHER" id="PTHR43077:SF10">
    <property type="entry name" value="TRANSPORT PERMEASE PROTEIN"/>
    <property type="match status" value="1"/>
</dbReference>
<evidence type="ECO:0000313" key="7">
    <source>
        <dbReference type="EMBL" id="CAB4532263.1"/>
    </source>
</evidence>
<feature type="transmembrane region" description="Helical" evidence="5">
    <location>
        <begin position="120"/>
        <end position="143"/>
    </location>
</feature>
<dbReference type="Pfam" id="PF01061">
    <property type="entry name" value="ABC2_membrane"/>
    <property type="match status" value="1"/>
</dbReference>
<evidence type="ECO:0000313" key="11">
    <source>
        <dbReference type="EMBL" id="CAB5043711.1"/>
    </source>
</evidence>
<feature type="domain" description="ABC transmembrane type-2" evidence="6">
    <location>
        <begin position="36"/>
        <end position="268"/>
    </location>
</feature>
<dbReference type="GO" id="GO:0140359">
    <property type="term" value="F:ABC-type transporter activity"/>
    <property type="evidence" value="ECO:0007669"/>
    <property type="project" value="InterPro"/>
</dbReference>
<evidence type="ECO:0000313" key="8">
    <source>
        <dbReference type="EMBL" id="CAB4624750.1"/>
    </source>
</evidence>
<dbReference type="PRINTS" id="PR00164">
    <property type="entry name" value="ABC2TRNSPORT"/>
</dbReference>
<name>A0A6J6IJS1_9ZZZZ</name>
<feature type="transmembrane region" description="Helical" evidence="5">
    <location>
        <begin position="36"/>
        <end position="56"/>
    </location>
</feature>
<keyword evidence="4 5" id="KW-0472">Membrane</keyword>
<dbReference type="EMBL" id="CAEZSL010000003">
    <property type="protein sequence ID" value="CAB4532263.1"/>
    <property type="molecule type" value="Genomic_DNA"/>
</dbReference>
<dbReference type="EMBL" id="CAEZVL010000027">
    <property type="protein sequence ID" value="CAB4624750.1"/>
    <property type="molecule type" value="Genomic_DNA"/>
</dbReference>
<evidence type="ECO:0000313" key="12">
    <source>
        <dbReference type="EMBL" id="CAB5116314.1"/>
    </source>
</evidence>
<accession>A0A6J6IJS1</accession>
<dbReference type="PIRSF" id="PIRSF006648">
    <property type="entry name" value="DrrB"/>
    <property type="match status" value="1"/>
</dbReference>
<dbReference type="InterPro" id="IPR000412">
    <property type="entry name" value="ABC_2_transport"/>
</dbReference>
<evidence type="ECO:0000256" key="3">
    <source>
        <dbReference type="ARBA" id="ARBA00022989"/>
    </source>
</evidence>